<feature type="transmembrane region" description="Helical" evidence="1">
    <location>
        <begin position="92"/>
        <end position="115"/>
    </location>
</feature>
<keyword evidence="1" id="KW-1133">Transmembrane helix</keyword>
<comment type="caution">
    <text evidence="2">The sequence shown here is derived from an EMBL/GenBank/DDBJ whole genome shotgun (WGS) entry which is preliminary data.</text>
</comment>
<protein>
    <submittedName>
        <fullName evidence="2">Uncharacterized protein</fullName>
    </submittedName>
</protein>
<dbReference type="EMBL" id="MHJC01000009">
    <property type="protein sequence ID" value="OGY61800.1"/>
    <property type="molecule type" value="Genomic_DNA"/>
</dbReference>
<feature type="transmembrane region" description="Helical" evidence="1">
    <location>
        <begin position="62"/>
        <end position="80"/>
    </location>
</feature>
<dbReference type="Proteomes" id="UP000176976">
    <property type="component" value="Unassembled WGS sequence"/>
</dbReference>
<name>A0A1G1ZD31_9BACT</name>
<accession>A0A1G1ZD31</accession>
<evidence type="ECO:0000313" key="2">
    <source>
        <dbReference type="EMBL" id="OGY61800.1"/>
    </source>
</evidence>
<proteinExistence type="predicted"/>
<keyword evidence="1" id="KW-0812">Transmembrane</keyword>
<feature type="transmembrane region" description="Helical" evidence="1">
    <location>
        <begin position="127"/>
        <end position="144"/>
    </location>
</feature>
<organism evidence="2 3">
    <name type="scientific">Candidatus Colwellbacteria bacterium RIFCSPLOWO2_12_FULL_44_13</name>
    <dbReference type="NCBI Taxonomy" id="1797694"/>
    <lineage>
        <taxon>Bacteria</taxon>
        <taxon>Candidatus Colwelliibacteriota</taxon>
    </lineage>
</organism>
<feature type="transmembrane region" description="Helical" evidence="1">
    <location>
        <begin position="150"/>
        <end position="167"/>
    </location>
</feature>
<dbReference type="AlphaFoldDB" id="A0A1G1ZD31"/>
<evidence type="ECO:0000256" key="1">
    <source>
        <dbReference type="SAM" id="Phobius"/>
    </source>
</evidence>
<reference evidence="2 3" key="1">
    <citation type="journal article" date="2016" name="Nat. Commun.">
        <title>Thousands of microbial genomes shed light on interconnected biogeochemical processes in an aquifer system.</title>
        <authorList>
            <person name="Anantharaman K."/>
            <person name="Brown C.T."/>
            <person name="Hug L.A."/>
            <person name="Sharon I."/>
            <person name="Castelle C.J."/>
            <person name="Probst A.J."/>
            <person name="Thomas B.C."/>
            <person name="Singh A."/>
            <person name="Wilkins M.J."/>
            <person name="Karaoz U."/>
            <person name="Brodie E.L."/>
            <person name="Williams K.H."/>
            <person name="Hubbard S.S."/>
            <person name="Banfield J.F."/>
        </authorList>
    </citation>
    <scope>NUCLEOTIDE SEQUENCE [LARGE SCALE GENOMIC DNA]</scope>
</reference>
<gene>
    <name evidence="2" type="ORF">A3H06_01645</name>
</gene>
<evidence type="ECO:0000313" key="3">
    <source>
        <dbReference type="Proteomes" id="UP000176976"/>
    </source>
</evidence>
<sequence length="169" mass="18363">MNTKQTVLGIVLFAVFWAFQAGYANSLGVSAWFAGAIIFVILLWAIGKSSMPKKQPAEVQRFWNFVVVLALVATFIASYVMPYLGAVYPPGFTYAAFTPLLLSIWLILFGSAMLAEGLNTKNTMETWFGAFWLLGSVTFLAPGIAPNAYLHFAMIAGLPNIIAGLVAKK</sequence>
<feature type="transmembrane region" description="Helical" evidence="1">
    <location>
        <begin position="31"/>
        <end position="50"/>
    </location>
</feature>
<keyword evidence="1" id="KW-0472">Membrane</keyword>